<dbReference type="Pfam" id="PF00651">
    <property type="entry name" value="BTB"/>
    <property type="match status" value="1"/>
</dbReference>
<dbReference type="EMBL" id="CAUYUJ010018871">
    <property type="protein sequence ID" value="CAK0886951.1"/>
    <property type="molecule type" value="Genomic_DNA"/>
</dbReference>
<evidence type="ECO:0000313" key="3">
    <source>
        <dbReference type="Proteomes" id="UP001189429"/>
    </source>
</evidence>
<keyword evidence="3" id="KW-1185">Reference proteome</keyword>
<reference evidence="2" key="1">
    <citation type="submission" date="2023-10" db="EMBL/GenBank/DDBJ databases">
        <authorList>
            <person name="Chen Y."/>
            <person name="Shah S."/>
            <person name="Dougan E. K."/>
            <person name="Thang M."/>
            <person name="Chan C."/>
        </authorList>
    </citation>
    <scope>NUCLEOTIDE SEQUENCE [LARGE SCALE GENOMIC DNA]</scope>
</reference>
<proteinExistence type="predicted"/>
<evidence type="ECO:0000259" key="1">
    <source>
        <dbReference type="PROSITE" id="PS50097"/>
    </source>
</evidence>
<dbReference type="CDD" id="cd18186">
    <property type="entry name" value="BTB_POZ_ZBTB_KLHL-like"/>
    <property type="match status" value="1"/>
</dbReference>
<accession>A0ABN9WPD7</accession>
<feature type="non-terminal residue" evidence="2">
    <location>
        <position position="1"/>
    </location>
</feature>
<dbReference type="PROSITE" id="PS50097">
    <property type="entry name" value="BTB"/>
    <property type="match status" value="1"/>
</dbReference>
<dbReference type="Gene3D" id="3.30.710.10">
    <property type="entry name" value="Potassium Channel Kv1.1, Chain A"/>
    <property type="match status" value="1"/>
</dbReference>
<dbReference type="InterPro" id="IPR000210">
    <property type="entry name" value="BTB/POZ_dom"/>
</dbReference>
<name>A0ABN9WPD7_9DINO</name>
<feature type="domain" description="BTB" evidence="1">
    <location>
        <begin position="29"/>
        <end position="96"/>
    </location>
</feature>
<dbReference type="Proteomes" id="UP001189429">
    <property type="component" value="Unassembled WGS sequence"/>
</dbReference>
<sequence>VDQCASMVRLEMRHNQVALERMFADDETKDVKIALMNGNLRAHSVLLRASSDAFAGVLSHGVAADGEKTLNWGDQPIEVGRVFLRLLYTGALDKSDWEDPQASKPTLQGRWHMNGSAVADIIDSKVCWWHWQQGQWCGLHPDVLEIGDDGKVCKMRSGDVGRVSGDELTWSDGEIWLRKDQVPLYLLVGALALAKMYLVTHLVESLTGALKIRLNEDTFDEICVCAIKLDVMPLRFLCLRYAEQSRFIRSGIKVRASHPIERWDGEGVIPARSEGTVEERFCQTGDLEGLKMLQVEWHDYNYSSDPDEVMTQIQSIDAQHGRTKLSDMYSDGALSPEVLTELAGVWTAPTGTSKRQRLR</sequence>
<gene>
    <name evidence="2" type="ORF">PCOR1329_LOCUS68155</name>
</gene>
<dbReference type="InterPro" id="IPR011333">
    <property type="entry name" value="SKP1/BTB/POZ_sf"/>
</dbReference>
<evidence type="ECO:0000313" key="2">
    <source>
        <dbReference type="EMBL" id="CAK0886951.1"/>
    </source>
</evidence>
<comment type="caution">
    <text evidence="2">The sequence shown here is derived from an EMBL/GenBank/DDBJ whole genome shotgun (WGS) entry which is preliminary data.</text>
</comment>
<dbReference type="SUPFAM" id="SSF54695">
    <property type="entry name" value="POZ domain"/>
    <property type="match status" value="1"/>
</dbReference>
<protein>
    <recommendedName>
        <fullName evidence="1">BTB domain-containing protein</fullName>
    </recommendedName>
</protein>
<organism evidence="2 3">
    <name type="scientific">Prorocentrum cordatum</name>
    <dbReference type="NCBI Taxonomy" id="2364126"/>
    <lineage>
        <taxon>Eukaryota</taxon>
        <taxon>Sar</taxon>
        <taxon>Alveolata</taxon>
        <taxon>Dinophyceae</taxon>
        <taxon>Prorocentrales</taxon>
        <taxon>Prorocentraceae</taxon>
        <taxon>Prorocentrum</taxon>
    </lineage>
</organism>